<dbReference type="EMBL" id="AP023092">
    <property type="protein sequence ID" value="BCE28527.1"/>
    <property type="molecule type" value="Genomic_DNA"/>
</dbReference>
<reference evidence="2" key="3">
    <citation type="submission" date="2020-05" db="EMBL/GenBank/DDBJ databases">
        <title>Complete genome sequence of Bradyrhizobium diazoefficiens XF2 isolated from soybean nodule.</title>
        <authorList>
            <person name="Noda R."/>
            <person name="Kakizaki K."/>
            <person name="Minamisawa K."/>
        </authorList>
    </citation>
    <scope>NUCLEOTIDE SEQUENCE</scope>
    <source>
        <strain evidence="2">XF2</strain>
    </source>
</reference>
<evidence type="ECO:0000313" key="8">
    <source>
        <dbReference type="EMBL" id="BCE80866.1"/>
    </source>
</evidence>
<dbReference type="EMBL" id="AP023096">
    <property type="protein sequence ID" value="BCE63425.1"/>
    <property type="molecule type" value="Genomic_DNA"/>
</dbReference>
<dbReference type="EMBL" id="AP023091">
    <property type="protein sequence ID" value="BCE19579.1"/>
    <property type="molecule type" value="Genomic_DNA"/>
</dbReference>
<evidence type="ECO:0000313" key="7">
    <source>
        <dbReference type="EMBL" id="BCE72135.1"/>
    </source>
</evidence>
<dbReference type="EMBL" id="AP023094">
    <property type="protein sequence ID" value="BCE45832.1"/>
    <property type="molecule type" value="Genomic_DNA"/>
</dbReference>
<reference evidence="8" key="9">
    <citation type="submission" date="2020-05" db="EMBL/GenBank/DDBJ databases">
        <title>Complete genome sequence of Bradyrhizobium diazoefficiens XF9 isolated from soybean nodule.</title>
        <authorList>
            <person name="Noda R."/>
            <person name="Kakizaki K."/>
            <person name="Minamisawa K."/>
        </authorList>
    </citation>
    <scope>NUCLEOTIDE SEQUENCE</scope>
    <source>
        <strain evidence="8">XF9</strain>
    </source>
</reference>
<organism evidence="4">
    <name type="scientific">Bradyrhizobium diazoefficiens</name>
    <dbReference type="NCBI Taxonomy" id="1355477"/>
    <lineage>
        <taxon>Bacteria</taxon>
        <taxon>Pseudomonadati</taxon>
        <taxon>Pseudomonadota</taxon>
        <taxon>Alphaproteobacteria</taxon>
        <taxon>Hyphomicrobiales</taxon>
        <taxon>Nitrobacteraceae</taxon>
        <taxon>Bradyrhizobium</taxon>
    </lineage>
</organism>
<evidence type="ECO:0000313" key="5">
    <source>
        <dbReference type="EMBL" id="BCE54693.1"/>
    </source>
</evidence>
<dbReference type="EMBL" id="AP023098">
    <property type="protein sequence ID" value="BCE80866.1"/>
    <property type="molecule type" value="Genomic_DNA"/>
</dbReference>
<evidence type="ECO:0000313" key="1">
    <source>
        <dbReference type="EMBL" id="BCE19579.1"/>
    </source>
</evidence>
<reference evidence="5" key="6">
    <citation type="submission" date="2020-05" db="EMBL/GenBank/DDBJ databases">
        <title>Complete genome sequence of Bradyrhizobium diazoefficiens XF5 isolated from soybean nodule.</title>
        <authorList>
            <person name="Noda R."/>
            <person name="Kakizaki K."/>
            <person name="Minamisawa K."/>
        </authorList>
    </citation>
    <scope>NUCLEOTIDE SEQUENCE</scope>
    <source>
        <strain evidence="5">XF5</strain>
    </source>
</reference>
<reference evidence="9" key="2">
    <citation type="submission" date="2020-05" db="EMBL/GenBank/DDBJ databases">
        <title>Complete genome sequence of Bradyrhizobium diazoefficiens XF10 isolated from soybean nodule.</title>
        <authorList>
            <person name="Noda R."/>
            <person name="Kakizaki K."/>
            <person name="Minamisawa K."/>
        </authorList>
    </citation>
    <scope>NUCLEOTIDE SEQUENCE</scope>
    <source>
        <strain evidence="9">XF10</strain>
    </source>
</reference>
<accession>A0A809YZJ1</accession>
<reference evidence="3" key="4">
    <citation type="submission" date="2020-05" db="EMBL/GenBank/DDBJ databases">
        <title>Complete genome sequence of Bradyrhizobium diazoefficiens XF3 isolated from soybean nodule.</title>
        <authorList>
            <person name="Noda R."/>
            <person name="Kakizaki K."/>
            <person name="Minamisawa K."/>
        </authorList>
    </citation>
    <scope>NUCLEOTIDE SEQUENCE</scope>
    <source>
        <strain evidence="3">XF3</strain>
    </source>
</reference>
<dbReference type="EMBL" id="AP023093">
    <property type="protein sequence ID" value="BCE37269.1"/>
    <property type="molecule type" value="Genomic_DNA"/>
</dbReference>
<reference evidence="1" key="1">
    <citation type="submission" date="2020-05" db="EMBL/GenBank/DDBJ databases">
        <title>Complete genome sequence of Bradyrhizobium diazoefficiens XF1 isolated from soybean nodule.</title>
        <authorList>
            <person name="Noda R."/>
            <person name="Kakizaki K."/>
            <person name="Minamisawa K."/>
        </authorList>
    </citation>
    <scope>NUCLEOTIDE SEQUENCE</scope>
    <source>
        <strain evidence="1">XF1</strain>
    </source>
</reference>
<reference evidence="4" key="5">
    <citation type="submission" date="2020-05" db="EMBL/GenBank/DDBJ databases">
        <title>Complete genome sequence of Bradyrhizobium diazoefficiens XF4 isolated from soybean nodule.</title>
        <authorList>
            <person name="Noda R."/>
            <person name="Kakizaki K."/>
            <person name="Minamisawa K."/>
        </authorList>
    </citation>
    <scope>NUCLEOTIDE SEQUENCE</scope>
    <source>
        <strain evidence="4">XF4</strain>
    </source>
</reference>
<name>A0A809YZJ1_9BRAD</name>
<proteinExistence type="predicted"/>
<evidence type="ECO:0000313" key="6">
    <source>
        <dbReference type="EMBL" id="BCE63425.1"/>
    </source>
</evidence>
<dbReference type="EMBL" id="AP023097">
    <property type="protein sequence ID" value="BCE72135.1"/>
    <property type="molecule type" value="Genomic_DNA"/>
</dbReference>
<sequence length="94" mass="10829">MDTKLIVDVDNLLGQPDREDAASNHSVPGIHGEIEQSHFELVRVDVDDRHIVFGVKLDPNHRTHRTIYEAYHVFHKTSDVCSLRLQFLLARKSE</sequence>
<reference evidence="7" key="8">
    <citation type="submission" date="2020-05" db="EMBL/GenBank/DDBJ databases">
        <title>Complete genome sequence of Bradyrhizobium diazoefficiens XF8 isolated from soybean nodule.</title>
        <authorList>
            <person name="Noda R."/>
            <person name="Kakizaki K."/>
            <person name="Minamisawa K."/>
        </authorList>
    </citation>
    <scope>NUCLEOTIDE SEQUENCE</scope>
    <source>
        <strain evidence="7">XF8</strain>
    </source>
</reference>
<evidence type="ECO:0000313" key="4">
    <source>
        <dbReference type="EMBL" id="BCE45832.1"/>
    </source>
</evidence>
<evidence type="ECO:0000313" key="9">
    <source>
        <dbReference type="EMBL" id="BCE89357.1"/>
    </source>
</evidence>
<dbReference type="EMBL" id="AP023099">
    <property type="protein sequence ID" value="BCE89357.1"/>
    <property type="molecule type" value="Genomic_DNA"/>
</dbReference>
<protein>
    <submittedName>
        <fullName evidence="4">Uncharacterized protein</fullName>
    </submittedName>
</protein>
<evidence type="ECO:0000313" key="2">
    <source>
        <dbReference type="EMBL" id="BCE28527.1"/>
    </source>
</evidence>
<evidence type="ECO:0000313" key="3">
    <source>
        <dbReference type="EMBL" id="BCE37269.1"/>
    </source>
</evidence>
<gene>
    <name evidence="9" type="ORF">XF10B_21550</name>
    <name evidence="1" type="ORF">XF1B_22600</name>
    <name evidence="2" type="ORF">XF2B_22960</name>
    <name evidence="3" type="ORF">XF3B_23000</name>
    <name evidence="4" type="ORF">XF4B_21810</name>
    <name evidence="5" type="ORF">XF5B_22050</name>
    <name evidence="6" type="ORF">XF6B_22240</name>
    <name evidence="7" type="ORF">XF8B_22460</name>
    <name evidence="8" type="ORF">XF9B_22870</name>
</gene>
<dbReference type="EMBL" id="AP023095">
    <property type="protein sequence ID" value="BCE54693.1"/>
    <property type="molecule type" value="Genomic_DNA"/>
</dbReference>
<dbReference type="AlphaFoldDB" id="A0A809YZJ1"/>
<reference evidence="6" key="7">
    <citation type="submission" date="2020-05" db="EMBL/GenBank/DDBJ databases">
        <title>Complete genome sequence of Bradyrhizobium diazoefficiens XF6 isolated from soybean nodule.</title>
        <authorList>
            <person name="Noda R."/>
            <person name="Kakizaki K."/>
            <person name="Minamisawa K."/>
        </authorList>
    </citation>
    <scope>NUCLEOTIDE SEQUENCE</scope>
    <source>
        <strain evidence="6">XF6</strain>
    </source>
</reference>